<accession>A0AAV4IEZ1</accession>
<dbReference type="EMBL" id="BMAT01009542">
    <property type="protein sequence ID" value="GFS08342.1"/>
    <property type="molecule type" value="Genomic_DNA"/>
</dbReference>
<protein>
    <submittedName>
        <fullName evidence="1">Reverse transcriptase</fullName>
    </submittedName>
</protein>
<comment type="caution">
    <text evidence="1">The sequence shown here is derived from an EMBL/GenBank/DDBJ whole genome shotgun (WGS) entry which is preliminary data.</text>
</comment>
<dbReference type="AlphaFoldDB" id="A0AAV4IEZ1"/>
<evidence type="ECO:0000313" key="2">
    <source>
        <dbReference type="Proteomes" id="UP000762676"/>
    </source>
</evidence>
<reference evidence="1 2" key="1">
    <citation type="journal article" date="2021" name="Elife">
        <title>Chloroplast acquisition without the gene transfer in kleptoplastic sea slugs, Plakobranchus ocellatus.</title>
        <authorList>
            <person name="Maeda T."/>
            <person name="Takahashi S."/>
            <person name="Yoshida T."/>
            <person name="Shimamura S."/>
            <person name="Takaki Y."/>
            <person name="Nagai Y."/>
            <person name="Toyoda A."/>
            <person name="Suzuki Y."/>
            <person name="Arimoto A."/>
            <person name="Ishii H."/>
            <person name="Satoh N."/>
            <person name="Nishiyama T."/>
            <person name="Hasebe M."/>
            <person name="Maruyama T."/>
            <person name="Minagawa J."/>
            <person name="Obokata J."/>
            <person name="Shigenobu S."/>
        </authorList>
    </citation>
    <scope>NUCLEOTIDE SEQUENCE [LARGE SCALE GENOMIC DNA]</scope>
</reference>
<evidence type="ECO:0000313" key="1">
    <source>
        <dbReference type="EMBL" id="GFS08342.1"/>
    </source>
</evidence>
<sequence length="160" mass="17926">MEGISARVAGVLPRACCDRVFVGVYVVDLFLLNGLLAQQSSFPKGAGFNWYLAEFKFVPCALEEFKKPLQHVGTPFIQQVRYSIDDVRLDSANAFEIVYQELTQLAPRMYHVPGDIQVMLDDYFSGFRVRFSASEYTTNSINSEVGIATGTPNEIDSRLI</sequence>
<dbReference type="Proteomes" id="UP000762676">
    <property type="component" value="Unassembled WGS sequence"/>
</dbReference>
<gene>
    <name evidence="1" type="ORF">ElyMa_004754400</name>
</gene>
<dbReference type="GO" id="GO:0003964">
    <property type="term" value="F:RNA-directed DNA polymerase activity"/>
    <property type="evidence" value="ECO:0007669"/>
    <property type="project" value="UniProtKB-KW"/>
</dbReference>
<keyword evidence="2" id="KW-1185">Reference proteome</keyword>
<organism evidence="1 2">
    <name type="scientific">Elysia marginata</name>
    <dbReference type="NCBI Taxonomy" id="1093978"/>
    <lineage>
        <taxon>Eukaryota</taxon>
        <taxon>Metazoa</taxon>
        <taxon>Spiralia</taxon>
        <taxon>Lophotrochozoa</taxon>
        <taxon>Mollusca</taxon>
        <taxon>Gastropoda</taxon>
        <taxon>Heterobranchia</taxon>
        <taxon>Euthyneura</taxon>
        <taxon>Panpulmonata</taxon>
        <taxon>Sacoglossa</taxon>
        <taxon>Placobranchoidea</taxon>
        <taxon>Plakobranchidae</taxon>
        <taxon>Elysia</taxon>
    </lineage>
</organism>
<keyword evidence="1" id="KW-0695">RNA-directed DNA polymerase</keyword>
<keyword evidence="1" id="KW-0548">Nucleotidyltransferase</keyword>
<keyword evidence="1" id="KW-0808">Transferase</keyword>
<proteinExistence type="predicted"/>
<name>A0AAV4IEZ1_9GAST</name>